<dbReference type="Pfam" id="PF00722">
    <property type="entry name" value="Glyco_hydro_16"/>
    <property type="match status" value="1"/>
</dbReference>
<dbReference type="InterPro" id="IPR044791">
    <property type="entry name" value="Beta-glucanase/XTH"/>
</dbReference>
<evidence type="ECO:0000313" key="6">
    <source>
        <dbReference type="Proteomes" id="UP001140094"/>
    </source>
</evidence>
<dbReference type="PROSITE" id="PS51762">
    <property type="entry name" value="GH16_2"/>
    <property type="match status" value="1"/>
</dbReference>
<proteinExistence type="predicted"/>
<sequence>MRPLVIPPPTHASMPLLTTCNKLYIVCITFSAVAAAALLQTAAAAGKCGDQSCGKNTPCCVKGYCNANAMYCMPMNCEPQNSYSPDSCWDTPHCVNSKVDFGDKDAFAQISDYEGDPSSATFVSQFEPSNAKISNGRLQMELVKQSDGKGFGATVTNTRAIQYGTVSAVMRSGGSSGGVVSSFIIRNDKLGDEIDFEFVGHDTSTVQSNYYWHDHLDYTKMVKSPGLSDTTQNDHTYQIQWTPDQIVWSVDGNEFRTLKRSDTWDPSDNTFKYPESEAYISFSIWDGGSGAQGTSEWAGGAIQWGQAPFIANVKSVEIDCFYKGNETTYTPPGESDDDRSSSKDKDDDDDSSASDKDKSDDDDDKSSDDDEDSSGASDEDSVDENTGKDGSSGDEGEGDGGDTSGAVSMPASLGTAIAALLMAHAF</sequence>
<reference evidence="5" key="1">
    <citation type="submission" date="2022-07" db="EMBL/GenBank/DDBJ databases">
        <title>Phylogenomic reconstructions and comparative analyses of Kickxellomycotina fungi.</title>
        <authorList>
            <person name="Reynolds N.K."/>
            <person name="Stajich J.E."/>
            <person name="Barry K."/>
            <person name="Grigoriev I.V."/>
            <person name="Crous P."/>
            <person name="Smith M.E."/>
        </authorList>
    </citation>
    <scope>NUCLEOTIDE SEQUENCE</scope>
    <source>
        <strain evidence="5">NRRL 1565</strain>
    </source>
</reference>
<dbReference type="Proteomes" id="UP001140094">
    <property type="component" value="Unassembled WGS sequence"/>
</dbReference>
<evidence type="ECO:0000259" key="4">
    <source>
        <dbReference type="PROSITE" id="PS51762"/>
    </source>
</evidence>
<name>A0A9W8HWU5_9FUNG</name>
<keyword evidence="1" id="KW-0378">Hydrolase</keyword>
<dbReference type="GO" id="GO:0005975">
    <property type="term" value="P:carbohydrate metabolic process"/>
    <property type="evidence" value="ECO:0007669"/>
    <property type="project" value="InterPro"/>
</dbReference>
<evidence type="ECO:0000256" key="1">
    <source>
        <dbReference type="ARBA" id="ARBA00022801"/>
    </source>
</evidence>
<evidence type="ECO:0000313" key="5">
    <source>
        <dbReference type="EMBL" id="KAJ2806236.1"/>
    </source>
</evidence>
<dbReference type="AlphaFoldDB" id="A0A9W8HWU5"/>
<dbReference type="InterPro" id="IPR000757">
    <property type="entry name" value="Beta-glucanase-like"/>
</dbReference>
<feature type="compositionally biased region" description="Acidic residues" evidence="3">
    <location>
        <begin position="360"/>
        <end position="383"/>
    </location>
</feature>
<keyword evidence="2 5" id="KW-0326">Glycosidase</keyword>
<dbReference type="OrthoDB" id="4781at2759"/>
<evidence type="ECO:0000256" key="2">
    <source>
        <dbReference type="ARBA" id="ARBA00023295"/>
    </source>
</evidence>
<protein>
    <submittedName>
        <fullName evidence="5">Glycosidase CRH2</fullName>
    </submittedName>
</protein>
<dbReference type="EMBL" id="JANBUO010000211">
    <property type="protein sequence ID" value="KAJ2806236.1"/>
    <property type="molecule type" value="Genomic_DNA"/>
</dbReference>
<organism evidence="5 6">
    <name type="scientific">Coemansia guatemalensis</name>
    <dbReference type="NCBI Taxonomy" id="2761395"/>
    <lineage>
        <taxon>Eukaryota</taxon>
        <taxon>Fungi</taxon>
        <taxon>Fungi incertae sedis</taxon>
        <taxon>Zoopagomycota</taxon>
        <taxon>Kickxellomycotina</taxon>
        <taxon>Kickxellomycetes</taxon>
        <taxon>Kickxellales</taxon>
        <taxon>Kickxellaceae</taxon>
        <taxon>Coemansia</taxon>
    </lineage>
</organism>
<accession>A0A9W8HWU5</accession>
<dbReference type="PANTHER" id="PTHR31062">
    <property type="entry name" value="XYLOGLUCAN ENDOTRANSGLUCOSYLASE/HYDROLASE PROTEIN 8-RELATED"/>
    <property type="match status" value="1"/>
</dbReference>
<dbReference type="Gene3D" id="2.60.120.200">
    <property type="match status" value="1"/>
</dbReference>
<gene>
    <name evidence="5" type="primary">UTR2_1</name>
    <name evidence="5" type="ORF">H4R20_001765</name>
</gene>
<evidence type="ECO:0000256" key="3">
    <source>
        <dbReference type="SAM" id="MobiDB-lite"/>
    </source>
</evidence>
<comment type="caution">
    <text evidence="5">The sequence shown here is derived from an EMBL/GenBank/DDBJ whole genome shotgun (WGS) entry which is preliminary data.</text>
</comment>
<keyword evidence="6" id="KW-1185">Reference proteome</keyword>
<dbReference type="InterPro" id="IPR013320">
    <property type="entry name" value="ConA-like_dom_sf"/>
</dbReference>
<feature type="domain" description="GH16" evidence="4">
    <location>
        <begin position="111"/>
        <end position="313"/>
    </location>
</feature>
<dbReference type="GO" id="GO:0004553">
    <property type="term" value="F:hydrolase activity, hydrolyzing O-glycosyl compounds"/>
    <property type="evidence" value="ECO:0007669"/>
    <property type="project" value="InterPro"/>
</dbReference>
<feature type="region of interest" description="Disordered" evidence="3">
    <location>
        <begin position="324"/>
        <end position="409"/>
    </location>
</feature>
<dbReference type="SUPFAM" id="SSF49899">
    <property type="entry name" value="Concanavalin A-like lectins/glucanases"/>
    <property type="match status" value="1"/>
</dbReference>